<feature type="transmembrane region" description="Helical" evidence="1">
    <location>
        <begin position="151"/>
        <end position="169"/>
    </location>
</feature>
<feature type="transmembrane region" description="Helical" evidence="1">
    <location>
        <begin position="118"/>
        <end position="139"/>
    </location>
</feature>
<feature type="transmembrane region" description="Helical" evidence="1">
    <location>
        <begin position="189"/>
        <end position="209"/>
    </location>
</feature>
<name>A0A9D9DGW0_9FIRM</name>
<dbReference type="EMBL" id="JADINA010000019">
    <property type="protein sequence ID" value="MBO8426226.1"/>
    <property type="molecule type" value="Genomic_DNA"/>
</dbReference>
<feature type="transmembrane region" description="Helical" evidence="1">
    <location>
        <begin position="33"/>
        <end position="55"/>
    </location>
</feature>
<protein>
    <submittedName>
        <fullName evidence="2">YwaF family protein</fullName>
    </submittedName>
</protein>
<keyword evidence="1" id="KW-1133">Transmembrane helix</keyword>
<accession>A0A9D9DGW0</accession>
<feature type="transmembrane region" description="Helical" evidence="1">
    <location>
        <begin position="411"/>
        <end position="438"/>
    </location>
</feature>
<dbReference type="AlphaFoldDB" id="A0A9D9DGW0"/>
<keyword evidence="1" id="KW-0472">Membrane</keyword>
<feature type="transmembrane region" description="Helical" evidence="1">
    <location>
        <begin position="218"/>
        <end position="234"/>
    </location>
</feature>
<feature type="transmembrane region" description="Helical" evidence="1">
    <location>
        <begin position="309"/>
        <end position="332"/>
    </location>
</feature>
<evidence type="ECO:0000313" key="3">
    <source>
        <dbReference type="Proteomes" id="UP000823634"/>
    </source>
</evidence>
<evidence type="ECO:0000313" key="2">
    <source>
        <dbReference type="EMBL" id="MBO8426226.1"/>
    </source>
</evidence>
<reference evidence="2" key="2">
    <citation type="journal article" date="2021" name="PeerJ">
        <title>Extensive microbial diversity within the chicken gut microbiome revealed by metagenomics and culture.</title>
        <authorList>
            <person name="Gilroy R."/>
            <person name="Ravi A."/>
            <person name="Getino M."/>
            <person name="Pursley I."/>
            <person name="Horton D.L."/>
            <person name="Alikhan N.F."/>
            <person name="Baker D."/>
            <person name="Gharbi K."/>
            <person name="Hall N."/>
            <person name="Watson M."/>
            <person name="Adriaenssens E.M."/>
            <person name="Foster-Nyarko E."/>
            <person name="Jarju S."/>
            <person name="Secka A."/>
            <person name="Antonio M."/>
            <person name="Oren A."/>
            <person name="Chaudhuri R.R."/>
            <person name="La Ragione R."/>
            <person name="Hildebrand F."/>
            <person name="Pallen M.J."/>
        </authorList>
    </citation>
    <scope>NUCLEOTIDE SEQUENCE</scope>
    <source>
        <strain evidence="2">17113</strain>
    </source>
</reference>
<dbReference type="Proteomes" id="UP000823634">
    <property type="component" value="Unassembled WGS sequence"/>
</dbReference>
<feature type="transmembrane region" description="Helical" evidence="1">
    <location>
        <begin position="67"/>
        <end position="86"/>
    </location>
</feature>
<evidence type="ECO:0000256" key="1">
    <source>
        <dbReference type="SAM" id="Phobius"/>
    </source>
</evidence>
<gene>
    <name evidence="2" type="ORF">IAC61_02765</name>
</gene>
<feature type="transmembrane region" description="Helical" evidence="1">
    <location>
        <begin position="246"/>
        <end position="270"/>
    </location>
</feature>
<proteinExistence type="predicted"/>
<keyword evidence="1" id="KW-0812">Transmembrane</keyword>
<dbReference type="Pfam" id="PF14808">
    <property type="entry name" value="TMEM164"/>
    <property type="match status" value="1"/>
</dbReference>
<feature type="transmembrane region" description="Helical" evidence="1">
    <location>
        <begin position="277"/>
        <end position="297"/>
    </location>
</feature>
<comment type="caution">
    <text evidence="2">The sequence shown here is derived from an EMBL/GenBank/DDBJ whole genome shotgun (WGS) entry which is preliminary data.</text>
</comment>
<sequence length="449" mass="51025">MAALLSAAYLLFGLIESFTFNQFHVFSRPLDFSAMLYICELLKMAGYLLVPMAVFLNSAKAKSTLKIVYPLVAVFSLLGTAEYCSMEKTMENTPNRNNLDPVTMEIYDSINQLIPKGMIWALYALQSFALLLLCAHLLLRDGLGKKDFRSLLFLPLFVLVCLPLNVLSYPLSLSPSWLSDFLRFENFSFWHFLSLALVPIFTLLAYLILKRKTKERQLYWLRVMAIVLLIHFAGKDSMLIGDGYNIYNIALSSIPLFICDIGKIIVFLALFLNKKRLYDIAFFVHSAGAVTVFFYFGRIQNFGAVIDYSFAYFTLTHLLLFLLSVLPVMLGLSEFKVKDVKIPLVYYAFVILVATFTSVLITNLSATWVTNSGEHLSELLYLNFAFTQICPLPIDLPGFLTVNIGECEVDFLYLILLYLAYVAIFFTFFGFTLLVALLSKRLAKRQKAN</sequence>
<feature type="transmembrane region" description="Helical" evidence="1">
    <location>
        <begin position="344"/>
        <end position="369"/>
    </location>
</feature>
<organism evidence="2 3">
    <name type="scientific">Candidatus Alloenteromonas pullistercoris</name>
    <dbReference type="NCBI Taxonomy" id="2840785"/>
    <lineage>
        <taxon>Bacteria</taxon>
        <taxon>Bacillati</taxon>
        <taxon>Bacillota</taxon>
        <taxon>Bacillota incertae sedis</taxon>
        <taxon>Candidatus Alloenteromonas</taxon>
    </lineage>
</organism>
<reference evidence="2" key="1">
    <citation type="submission" date="2020-10" db="EMBL/GenBank/DDBJ databases">
        <authorList>
            <person name="Gilroy R."/>
        </authorList>
    </citation>
    <scope>NUCLEOTIDE SEQUENCE</scope>
    <source>
        <strain evidence="2">17113</strain>
    </source>
</reference>